<evidence type="ECO:0000256" key="6">
    <source>
        <dbReference type="ARBA" id="ARBA00022759"/>
    </source>
</evidence>
<dbReference type="SUPFAM" id="SSF57756">
    <property type="entry name" value="Retrovirus zinc finger-like domains"/>
    <property type="match status" value="1"/>
</dbReference>
<dbReference type="Pfam" id="PF00098">
    <property type="entry name" value="zf-CCHC"/>
    <property type="match status" value="1"/>
</dbReference>
<evidence type="ECO:0000256" key="5">
    <source>
        <dbReference type="ARBA" id="ARBA00022750"/>
    </source>
</evidence>
<dbReference type="Gene3D" id="3.10.10.10">
    <property type="entry name" value="HIV Type 1 Reverse Transcriptase, subunit A, domain 1"/>
    <property type="match status" value="1"/>
</dbReference>
<reference evidence="11" key="1">
    <citation type="journal article" date="2022" name="Int. J. Mol. Sci.">
        <title>Draft Genome of Tanacetum Coccineum: Genomic Comparison of Closely Related Tanacetum-Family Plants.</title>
        <authorList>
            <person name="Yamashiro T."/>
            <person name="Shiraishi A."/>
            <person name="Nakayama K."/>
            <person name="Satake H."/>
        </authorList>
    </citation>
    <scope>NUCLEOTIDE SEQUENCE</scope>
</reference>
<evidence type="ECO:0000313" key="12">
    <source>
        <dbReference type="Proteomes" id="UP001151760"/>
    </source>
</evidence>
<accession>A0ABQ5C2Z3</accession>
<evidence type="ECO:0000256" key="4">
    <source>
        <dbReference type="ARBA" id="ARBA00022722"/>
    </source>
</evidence>
<keyword evidence="7" id="KW-0238">DNA-binding</keyword>
<keyword evidence="9" id="KW-0863">Zinc-finger</keyword>
<feature type="domain" description="CCHC-type" evidence="10">
    <location>
        <begin position="165"/>
        <end position="179"/>
    </location>
</feature>
<dbReference type="Gene3D" id="2.40.70.10">
    <property type="entry name" value="Acid Proteases"/>
    <property type="match status" value="1"/>
</dbReference>
<dbReference type="Proteomes" id="UP001151760">
    <property type="component" value="Unassembled WGS sequence"/>
</dbReference>
<keyword evidence="6" id="KW-0255">Endonuclease</keyword>
<keyword evidence="2" id="KW-0808">Transferase</keyword>
<keyword evidence="9" id="KW-0479">Metal-binding</keyword>
<reference evidence="11" key="2">
    <citation type="submission" date="2022-01" db="EMBL/GenBank/DDBJ databases">
        <authorList>
            <person name="Yamashiro T."/>
            <person name="Shiraishi A."/>
            <person name="Satake H."/>
            <person name="Nakayama K."/>
        </authorList>
    </citation>
    <scope>NUCLEOTIDE SEQUENCE</scope>
</reference>
<keyword evidence="4" id="KW-0540">Nuclease</keyword>
<evidence type="ECO:0000256" key="8">
    <source>
        <dbReference type="ARBA" id="ARBA00023268"/>
    </source>
</evidence>
<proteinExistence type="predicted"/>
<keyword evidence="12" id="KW-1185">Reference proteome</keyword>
<dbReference type="SUPFAM" id="SSF50630">
    <property type="entry name" value="Acid proteases"/>
    <property type="match status" value="1"/>
</dbReference>
<dbReference type="InterPro" id="IPR041577">
    <property type="entry name" value="RT_RNaseH_2"/>
</dbReference>
<dbReference type="SMART" id="SM00343">
    <property type="entry name" value="ZnF_C2HC"/>
    <property type="match status" value="2"/>
</dbReference>
<dbReference type="EMBL" id="BQNB010013895">
    <property type="protein sequence ID" value="GJT21525.1"/>
    <property type="molecule type" value="Genomic_DNA"/>
</dbReference>
<evidence type="ECO:0000313" key="11">
    <source>
        <dbReference type="EMBL" id="GJT21525.1"/>
    </source>
</evidence>
<dbReference type="Pfam" id="PF17919">
    <property type="entry name" value="RT_RNaseH_2"/>
    <property type="match status" value="1"/>
</dbReference>
<name>A0ABQ5C2Z3_9ASTR</name>
<dbReference type="PANTHER" id="PTHR37984:SF5">
    <property type="entry name" value="PROTEIN NYNRIN-LIKE"/>
    <property type="match status" value="1"/>
</dbReference>
<dbReference type="CDD" id="cd01647">
    <property type="entry name" value="RT_LTR"/>
    <property type="match status" value="1"/>
</dbReference>
<dbReference type="InterPro" id="IPR000477">
    <property type="entry name" value="RT_dom"/>
</dbReference>
<comment type="caution">
    <text evidence="11">The sequence shown here is derived from an EMBL/GenBank/DDBJ whole genome shotgun (WGS) entry which is preliminary data.</text>
</comment>
<evidence type="ECO:0000256" key="9">
    <source>
        <dbReference type="PROSITE-ProRule" id="PRU00047"/>
    </source>
</evidence>
<keyword evidence="11" id="KW-0695">RNA-directed DNA polymerase</keyword>
<dbReference type="Gene3D" id="4.10.60.10">
    <property type="entry name" value="Zinc finger, CCHC-type"/>
    <property type="match status" value="1"/>
</dbReference>
<evidence type="ECO:0000256" key="1">
    <source>
        <dbReference type="ARBA" id="ARBA00022670"/>
    </source>
</evidence>
<dbReference type="Pfam" id="PF08284">
    <property type="entry name" value="RVP_2"/>
    <property type="match status" value="1"/>
</dbReference>
<evidence type="ECO:0000259" key="10">
    <source>
        <dbReference type="PROSITE" id="PS50158"/>
    </source>
</evidence>
<dbReference type="SUPFAM" id="SSF56672">
    <property type="entry name" value="DNA/RNA polymerases"/>
    <property type="match status" value="1"/>
</dbReference>
<sequence length="667" mass="74620">MFVTELCHQKEAQEETHPPQLTQDTVNRMIQESVEAAIRAERERVRNAATTSCKRKGAIGSGPDMVELTSGYFLGGSRDRAVMAEMKEMVNLPLNTTLFKELALLCPPGWCPQNKIRLRPISVDWSENIKKLSIKCNICGKIGHKARKLVKVVATGANAQPIVTCYGCGEKGHIKANCPAKNNPGGSGARGQAYALRDGDQNLGPNVVTGMFLLNNRYAKVLFDSGSDKSFVNVNFSHLIDIEPVKVDHSYEVELADGRVVSTNTILRGCALNLVNHLFKIDLMPIELGTFDVIIGMDWLVLHDVVIVCGKKEVHVPLKKRTLVVKGDDGVSRLKVVSCMKVRKYVERGSYLFLAQVVEKKPAERRLEDVPVICESPRCISRGLARTPTISTSGLQELSDKGFIQPSSSPWGAPVLFVKKKDGSFRMCIDYRKLNKLTIKNRYPLPKDRDLFDQLQGTTWYSKIELRFGYSPTSCSRKDIPITASGTRYGHSNLRPFLDKFVIVFIDDILIYSKNKEEHKEHLRIILGLLQKEKLYAKFSKCEFWLDSVQFLGHVINSQGVHVDPAKVEAIKSWSAPKSPTEVRQFLGLAGYYRRFIEGFSLIAKPLTKLTQKNKTYEWGEEEEEAFQLLKDKLCSAPILALPEGSEDFVVYCDASLKGYGAVLDAA</sequence>
<dbReference type="Pfam" id="PF00078">
    <property type="entry name" value="RVT_1"/>
    <property type="match status" value="1"/>
</dbReference>
<gene>
    <name evidence="11" type="ORF">Tco_0891462</name>
</gene>
<keyword evidence="6" id="KW-0378">Hydrolase</keyword>
<dbReference type="Gene3D" id="3.30.70.270">
    <property type="match status" value="3"/>
</dbReference>
<dbReference type="InterPro" id="IPR043128">
    <property type="entry name" value="Rev_trsase/Diguanyl_cyclase"/>
</dbReference>
<evidence type="ECO:0000256" key="3">
    <source>
        <dbReference type="ARBA" id="ARBA00022695"/>
    </source>
</evidence>
<keyword evidence="5" id="KW-0064">Aspartyl protease</keyword>
<keyword evidence="1" id="KW-0645">Protease</keyword>
<dbReference type="InterPro" id="IPR001878">
    <property type="entry name" value="Znf_CCHC"/>
</dbReference>
<dbReference type="GO" id="GO:0003964">
    <property type="term" value="F:RNA-directed DNA polymerase activity"/>
    <property type="evidence" value="ECO:0007669"/>
    <property type="project" value="UniProtKB-KW"/>
</dbReference>
<protein>
    <submittedName>
        <fullName evidence="11">Reverse transcriptase domain-containing protein</fullName>
    </submittedName>
</protein>
<dbReference type="PROSITE" id="PS50158">
    <property type="entry name" value="ZF_CCHC"/>
    <property type="match status" value="1"/>
</dbReference>
<dbReference type="CDD" id="cd00303">
    <property type="entry name" value="retropepsin_like"/>
    <property type="match status" value="1"/>
</dbReference>
<dbReference type="InterPro" id="IPR036875">
    <property type="entry name" value="Znf_CCHC_sf"/>
</dbReference>
<organism evidence="11 12">
    <name type="scientific">Tanacetum coccineum</name>
    <dbReference type="NCBI Taxonomy" id="301880"/>
    <lineage>
        <taxon>Eukaryota</taxon>
        <taxon>Viridiplantae</taxon>
        <taxon>Streptophyta</taxon>
        <taxon>Embryophyta</taxon>
        <taxon>Tracheophyta</taxon>
        <taxon>Spermatophyta</taxon>
        <taxon>Magnoliopsida</taxon>
        <taxon>eudicotyledons</taxon>
        <taxon>Gunneridae</taxon>
        <taxon>Pentapetalae</taxon>
        <taxon>asterids</taxon>
        <taxon>campanulids</taxon>
        <taxon>Asterales</taxon>
        <taxon>Asteraceae</taxon>
        <taxon>Asteroideae</taxon>
        <taxon>Anthemideae</taxon>
        <taxon>Anthemidinae</taxon>
        <taxon>Tanacetum</taxon>
    </lineage>
</organism>
<dbReference type="InterPro" id="IPR050951">
    <property type="entry name" value="Retrovirus_Pol_polyprotein"/>
</dbReference>
<keyword evidence="8" id="KW-0511">Multifunctional enzyme</keyword>
<keyword evidence="3" id="KW-0548">Nucleotidyltransferase</keyword>
<evidence type="ECO:0000256" key="2">
    <source>
        <dbReference type="ARBA" id="ARBA00022679"/>
    </source>
</evidence>
<keyword evidence="9" id="KW-0862">Zinc</keyword>
<dbReference type="PANTHER" id="PTHR37984">
    <property type="entry name" value="PROTEIN CBG26694"/>
    <property type="match status" value="1"/>
</dbReference>
<dbReference type="InterPro" id="IPR043502">
    <property type="entry name" value="DNA/RNA_pol_sf"/>
</dbReference>
<evidence type="ECO:0000256" key="7">
    <source>
        <dbReference type="ARBA" id="ARBA00023125"/>
    </source>
</evidence>
<dbReference type="InterPro" id="IPR021109">
    <property type="entry name" value="Peptidase_aspartic_dom_sf"/>
</dbReference>